<evidence type="ECO:0000256" key="1">
    <source>
        <dbReference type="SAM" id="Coils"/>
    </source>
</evidence>
<evidence type="ECO:0000313" key="3">
    <source>
        <dbReference type="EMBL" id="KAH0572802.1"/>
    </source>
</evidence>
<evidence type="ECO:0000313" key="2">
    <source>
        <dbReference type="EMBL" id="EST43447.1"/>
    </source>
</evidence>
<dbReference type="AlphaFoldDB" id="V6LG10"/>
<reference evidence="2 3" key="1">
    <citation type="journal article" date="2014" name="PLoS Genet.">
        <title>The Genome of Spironucleus salmonicida Highlights a Fish Pathogen Adapted to Fluctuating Environments.</title>
        <authorList>
            <person name="Xu F."/>
            <person name="Jerlstrom-Hultqvist J."/>
            <person name="Einarsson E."/>
            <person name="Astvaldsson A."/>
            <person name="Svard S.G."/>
            <person name="Andersson J.O."/>
        </authorList>
    </citation>
    <scope>NUCLEOTIDE SEQUENCE</scope>
    <source>
        <strain evidence="3">ATCC 50377</strain>
    </source>
</reference>
<dbReference type="OrthoDB" id="341259at2759"/>
<dbReference type="Gene3D" id="1.25.40.20">
    <property type="entry name" value="Ankyrin repeat-containing domain"/>
    <property type="match status" value="1"/>
</dbReference>
<dbReference type="EMBL" id="KI546136">
    <property type="protein sequence ID" value="EST43447.1"/>
    <property type="molecule type" value="Genomic_DNA"/>
</dbReference>
<reference evidence="3" key="2">
    <citation type="submission" date="2020-12" db="EMBL/GenBank/DDBJ databases">
        <title>New Spironucleus salmonicida genome in near-complete chromosomes.</title>
        <authorList>
            <person name="Xu F."/>
            <person name="Kurt Z."/>
            <person name="Jimenez-Gonzalez A."/>
            <person name="Astvaldsson A."/>
            <person name="Andersson J.O."/>
            <person name="Svard S.G."/>
        </authorList>
    </citation>
    <scope>NUCLEOTIDE SEQUENCE</scope>
    <source>
        <strain evidence="3">ATCC 50377</strain>
    </source>
</reference>
<dbReference type="VEuPathDB" id="GiardiaDB:SS50377_24916"/>
<dbReference type="EMBL" id="AUWU02000005">
    <property type="protein sequence ID" value="KAH0572802.1"/>
    <property type="molecule type" value="Genomic_DNA"/>
</dbReference>
<dbReference type="InterPro" id="IPR002110">
    <property type="entry name" value="Ankyrin_rpt"/>
</dbReference>
<sequence>MNFFEELLQDNPDSISGLINSGTTSLISPIFPFTHALNFAAYHNLLNVIPLLTPLNFPQTNLSAIHYAALTDSFQVLPLITLNASPIQLSTPISPLHIAAIYNAVNCARLLLDFANVNTKYEFMGLESGLNALEIAIKFRSKKVVELLFLIEKTDDQALLECLDFEGQFGVENRIKIDFLNLRVVGDYVQYNCQQQPLEYEPVFDNGVEQTPNQDTQVITSELDGTFLVEDFRSENEQLRQENVRLIAENEALRAQNQHSAEKLIARRTPLQKGRMQGRKK</sequence>
<proteinExistence type="predicted"/>
<gene>
    <name evidence="2" type="ORF">SS50377_16810</name>
    <name evidence="3" type="ORF">SS50377_24916</name>
</gene>
<keyword evidence="4" id="KW-1185">Reference proteome</keyword>
<keyword evidence="1" id="KW-0175">Coiled coil</keyword>
<dbReference type="InterPro" id="IPR036770">
    <property type="entry name" value="Ankyrin_rpt-contain_sf"/>
</dbReference>
<dbReference type="SUPFAM" id="SSF48403">
    <property type="entry name" value="Ankyrin repeat"/>
    <property type="match status" value="1"/>
</dbReference>
<accession>V6LG10</accession>
<feature type="coiled-coil region" evidence="1">
    <location>
        <begin position="229"/>
        <end position="256"/>
    </location>
</feature>
<protein>
    <submittedName>
        <fullName evidence="2">Ankyrin repeat-containing protein</fullName>
    </submittedName>
</protein>
<name>V6LG10_9EUKA</name>
<dbReference type="Proteomes" id="UP000018208">
    <property type="component" value="Unassembled WGS sequence"/>
</dbReference>
<dbReference type="Pfam" id="PF12796">
    <property type="entry name" value="Ank_2"/>
    <property type="match status" value="1"/>
</dbReference>
<evidence type="ECO:0000313" key="4">
    <source>
        <dbReference type="Proteomes" id="UP000018208"/>
    </source>
</evidence>
<organism evidence="2">
    <name type="scientific">Spironucleus salmonicida</name>
    <dbReference type="NCBI Taxonomy" id="348837"/>
    <lineage>
        <taxon>Eukaryota</taxon>
        <taxon>Metamonada</taxon>
        <taxon>Diplomonadida</taxon>
        <taxon>Hexamitidae</taxon>
        <taxon>Hexamitinae</taxon>
        <taxon>Spironucleus</taxon>
    </lineage>
</organism>